<keyword evidence="6 7" id="KW-0998">Cell outer membrane</keyword>
<name>A0ABS5WDT6_9FLAO</name>
<comment type="similarity">
    <text evidence="7">Belongs to the TonB-dependent receptor family.</text>
</comment>
<dbReference type="Pfam" id="PF07715">
    <property type="entry name" value="Plug"/>
    <property type="match status" value="1"/>
</dbReference>
<evidence type="ECO:0000259" key="9">
    <source>
        <dbReference type="Pfam" id="PF07715"/>
    </source>
</evidence>
<dbReference type="InterPro" id="IPR023996">
    <property type="entry name" value="TonB-dep_OMP_SusC/RagA"/>
</dbReference>
<dbReference type="InterPro" id="IPR023997">
    <property type="entry name" value="TonB-dep_OMP_SusC/RagA_CS"/>
</dbReference>
<feature type="signal peptide" evidence="8">
    <location>
        <begin position="1"/>
        <end position="20"/>
    </location>
</feature>
<proteinExistence type="inferred from homology"/>
<evidence type="ECO:0000256" key="5">
    <source>
        <dbReference type="ARBA" id="ARBA00023136"/>
    </source>
</evidence>
<dbReference type="Gene3D" id="2.60.40.1120">
    <property type="entry name" value="Carboxypeptidase-like, regulatory domain"/>
    <property type="match status" value="1"/>
</dbReference>
<dbReference type="InterPro" id="IPR012910">
    <property type="entry name" value="Plug_dom"/>
</dbReference>
<reference evidence="11" key="2">
    <citation type="submission" date="2023-07" db="EMBL/GenBank/DDBJ databases">
        <title>Zobellia barbeyronii sp. nov., a new marine flavobacterium, isolated from green and red algae.</title>
        <authorList>
            <person name="Nedashkovskaya O.I."/>
            <person name="Otstavnykh N."/>
            <person name="Zhukova N."/>
            <person name="Guzev K."/>
            <person name="Chausova V."/>
            <person name="Tekutyeva L."/>
            <person name="Mikhailov V."/>
            <person name="Isaeva M."/>
        </authorList>
    </citation>
    <scope>NUCLEOTIDE SEQUENCE [LARGE SCALE GENOMIC DNA]</scope>
    <source>
        <strain evidence="11">KMM 6746</strain>
    </source>
</reference>
<dbReference type="NCBIfam" id="TIGR04057">
    <property type="entry name" value="SusC_RagA_signa"/>
    <property type="match status" value="1"/>
</dbReference>
<evidence type="ECO:0000256" key="6">
    <source>
        <dbReference type="ARBA" id="ARBA00023237"/>
    </source>
</evidence>
<reference evidence="10 11" key="1">
    <citation type="submission" date="2020-06" db="EMBL/GenBank/DDBJ databases">
        <authorList>
            <person name="Isaeva M.P."/>
            <person name="Chernysheva N.Y."/>
        </authorList>
    </citation>
    <scope>NUCLEOTIDE SEQUENCE [LARGE SCALE GENOMIC DNA]</scope>
    <source>
        <strain evidence="10 11">KMM 6746</strain>
    </source>
</reference>
<dbReference type="Proteomes" id="UP000740413">
    <property type="component" value="Unassembled WGS sequence"/>
</dbReference>
<evidence type="ECO:0000256" key="1">
    <source>
        <dbReference type="ARBA" id="ARBA00004571"/>
    </source>
</evidence>
<dbReference type="Gene3D" id="2.40.170.20">
    <property type="entry name" value="TonB-dependent receptor, beta-barrel domain"/>
    <property type="match status" value="1"/>
</dbReference>
<evidence type="ECO:0000256" key="2">
    <source>
        <dbReference type="ARBA" id="ARBA00022448"/>
    </source>
</evidence>
<dbReference type="InterPro" id="IPR036942">
    <property type="entry name" value="Beta-barrel_TonB_sf"/>
</dbReference>
<evidence type="ECO:0000313" key="10">
    <source>
        <dbReference type="EMBL" id="MBT2161399.1"/>
    </source>
</evidence>
<keyword evidence="3 7" id="KW-1134">Transmembrane beta strand</keyword>
<dbReference type="Pfam" id="PF13715">
    <property type="entry name" value="CarbopepD_reg_2"/>
    <property type="match status" value="1"/>
</dbReference>
<evidence type="ECO:0000256" key="3">
    <source>
        <dbReference type="ARBA" id="ARBA00022452"/>
    </source>
</evidence>
<feature type="chain" id="PRO_5047251953" evidence="8">
    <location>
        <begin position="21"/>
        <end position="1024"/>
    </location>
</feature>
<keyword evidence="11" id="KW-1185">Reference proteome</keyword>
<dbReference type="InterPro" id="IPR037066">
    <property type="entry name" value="Plug_dom_sf"/>
</dbReference>
<evidence type="ECO:0000313" key="11">
    <source>
        <dbReference type="Proteomes" id="UP000740413"/>
    </source>
</evidence>
<dbReference type="PROSITE" id="PS52016">
    <property type="entry name" value="TONB_DEPENDENT_REC_3"/>
    <property type="match status" value="1"/>
</dbReference>
<feature type="domain" description="TonB-dependent receptor plug" evidence="9">
    <location>
        <begin position="114"/>
        <end position="220"/>
    </location>
</feature>
<gene>
    <name evidence="10" type="ORF">HW347_08980</name>
</gene>
<dbReference type="RefSeq" id="WP_214611569.1">
    <property type="nucleotide sequence ID" value="NZ_JACATN010000003.1"/>
</dbReference>
<keyword evidence="2 7" id="KW-0813">Transport</keyword>
<dbReference type="SUPFAM" id="SSF56935">
    <property type="entry name" value="Porins"/>
    <property type="match status" value="1"/>
</dbReference>
<sequence>MKKAILFFLLSIFALCEISAQITVSGTVSDEEGIPIPGANVIEKGTTNGVVADFDGNFSIEVEGQSTLVFSSIGYGTVEKAINGQTTINVTIAEEASQLDEVVVVGYGTQKAVNLTGSVEVVKAEEISRQPVAQASQALAGLVPGLTATQSSGQPGEDGASIRIRGVGTLGSGAKNNPLILVDGIPDDINGLDPSDIESISVLKDASASAIYGSRAANGVILITTKRGKEGKITTTYNTYLGVQSIAQNLKFLNSLGFMEAFNSAQPGAFSDETLNQYRSGNGVGTESAPDTDWVGLLFNSAAVQQYHSLSIRGGSEKLKVASSISFTNQDGNIANFNFKRYNGRFNLDYNLSDKIDLAFDLNFRREDKSQPGALTNLSRQAYRLQPLFNAINDDGTNGAGFGGGQPIGLANSTGLDQTISNYFRGLIKATYRPFNNFSIAATYSPQFLDRDRDNFNAQYTYYESSGATAQQSGSNSLFKETFTTFQDNFNAVANWGKDFGNHSVSALGGYEFLKFQSEIWSASRQGFVLSEYRGLNQGPPDTQLNNGSSTLNGLESLFGRVNYAYKNKYLLEANVRRDASSRFAPGFRSATFPSFSLGWVVSEEGFLKDNENINFLKFRGSWGQLGNQFIFAGNRQSNGQNVELADGTVETVEVNFPYTALFGLGNADATLGGTPVTGGAQGVLGNSALQWETGETQNIAVDAKLFNNKLSFTGEYYVRKTKDILLSITIPPSVGFNPPTQNAGEVWNAGYDLSLGWNDQIGDDFRYGFNVNYSNFDNEIKNLGGLDQLPPDNLLNEVGGEVNAIYGLKVDGLYQESDFDTDGNLNSALPNPGFGTIQAGDIKYVDLNGDGELNNDDRTTIGSTISNESWGFEFFSEYKGIDLSISFIGAGGRDVMLQGDVGWAFYNAGKIQEWQADYWTPTNTSSPYPRLHPASSHPNWRVNETWLFDTSYTRLRNVTLGYKLPRDFVDKINISNARIYVSGQNLATWDNMPDGIDPLVPNFTSGSIYPVTKVITLGLNITF</sequence>
<dbReference type="InterPro" id="IPR039426">
    <property type="entry name" value="TonB-dep_rcpt-like"/>
</dbReference>
<keyword evidence="5 7" id="KW-0472">Membrane</keyword>
<evidence type="ECO:0000256" key="7">
    <source>
        <dbReference type="PROSITE-ProRule" id="PRU01360"/>
    </source>
</evidence>
<keyword evidence="8" id="KW-0732">Signal</keyword>
<dbReference type="Gene3D" id="2.170.130.10">
    <property type="entry name" value="TonB-dependent receptor, plug domain"/>
    <property type="match status" value="1"/>
</dbReference>
<organism evidence="10 11">
    <name type="scientific">Zobellia barbeyronii</name>
    <dbReference type="NCBI Taxonomy" id="2748009"/>
    <lineage>
        <taxon>Bacteria</taxon>
        <taxon>Pseudomonadati</taxon>
        <taxon>Bacteroidota</taxon>
        <taxon>Flavobacteriia</taxon>
        <taxon>Flavobacteriales</taxon>
        <taxon>Flavobacteriaceae</taxon>
        <taxon>Zobellia</taxon>
    </lineage>
</organism>
<accession>A0ABS5WDT6</accession>
<protein>
    <submittedName>
        <fullName evidence="10">TonB-dependent receptor</fullName>
    </submittedName>
</protein>
<keyword evidence="4 7" id="KW-0812">Transmembrane</keyword>
<dbReference type="InterPro" id="IPR008969">
    <property type="entry name" value="CarboxyPept-like_regulatory"/>
</dbReference>
<evidence type="ECO:0000256" key="4">
    <source>
        <dbReference type="ARBA" id="ARBA00022692"/>
    </source>
</evidence>
<keyword evidence="10" id="KW-0675">Receptor</keyword>
<dbReference type="NCBIfam" id="TIGR04056">
    <property type="entry name" value="OMP_RagA_SusC"/>
    <property type="match status" value="1"/>
</dbReference>
<dbReference type="SUPFAM" id="SSF49464">
    <property type="entry name" value="Carboxypeptidase regulatory domain-like"/>
    <property type="match status" value="1"/>
</dbReference>
<evidence type="ECO:0000256" key="8">
    <source>
        <dbReference type="SAM" id="SignalP"/>
    </source>
</evidence>
<dbReference type="EMBL" id="JACATN010000003">
    <property type="protein sequence ID" value="MBT2161399.1"/>
    <property type="molecule type" value="Genomic_DNA"/>
</dbReference>
<comment type="subcellular location">
    <subcellularLocation>
        <location evidence="1 7">Cell outer membrane</location>
        <topology evidence="1 7">Multi-pass membrane protein</topology>
    </subcellularLocation>
</comment>
<comment type="caution">
    <text evidence="10">The sequence shown here is derived from an EMBL/GenBank/DDBJ whole genome shotgun (WGS) entry which is preliminary data.</text>
</comment>